<evidence type="ECO:0000313" key="2">
    <source>
        <dbReference type="Proteomes" id="UP000295238"/>
    </source>
</evidence>
<accession>A0A4V3APM8</accession>
<sequence>MTRRNPKPLDLNATLRQVRDIVITVECAACGRSGQLDRAILLTKHGAAVTFARLRRMAAMGCDRLVSLDGDRCQTRFPCLDGESIVR</sequence>
<dbReference type="AlphaFoldDB" id="A0A4V3APM8"/>
<dbReference type="Proteomes" id="UP000295238">
    <property type="component" value="Unassembled WGS sequence"/>
</dbReference>
<dbReference type="EMBL" id="SMTL01000002">
    <property type="protein sequence ID" value="TDK37575.1"/>
    <property type="molecule type" value="Genomic_DNA"/>
</dbReference>
<reference evidence="1 2" key="1">
    <citation type="submission" date="2019-03" db="EMBL/GenBank/DDBJ databases">
        <title>Rhizobium sp. nov., an bacterium isolated from biocrust in Mu Us Desert.</title>
        <authorList>
            <person name="Lixiong L."/>
        </authorList>
    </citation>
    <scope>NUCLEOTIDE SEQUENCE [LARGE SCALE GENOMIC DNA]</scope>
    <source>
        <strain evidence="1 2">SPY-1</strain>
    </source>
</reference>
<dbReference type="OrthoDB" id="8396229at2"/>
<proteinExistence type="predicted"/>
<name>A0A4V3APM8_9HYPH</name>
<comment type="caution">
    <text evidence="1">The sequence shown here is derived from an EMBL/GenBank/DDBJ whole genome shotgun (WGS) entry which is preliminary data.</text>
</comment>
<protein>
    <submittedName>
        <fullName evidence="1">Uncharacterized protein</fullName>
    </submittedName>
</protein>
<evidence type="ECO:0000313" key="1">
    <source>
        <dbReference type="EMBL" id="TDK37575.1"/>
    </source>
</evidence>
<gene>
    <name evidence="1" type="ORF">E2F50_12075</name>
</gene>
<organism evidence="1 2">
    <name type="scientific">Rhizobium deserti</name>
    <dbReference type="NCBI Taxonomy" id="2547961"/>
    <lineage>
        <taxon>Bacteria</taxon>
        <taxon>Pseudomonadati</taxon>
        <taxon>Pseudomonadota</taxon>
        <taxon>Alphaproteobacteria</taxon>
        <taxon>Hyphomicrobiales</taxon>
        <taxon>Rhizobiaceae</taxon>
        <taxon>Rhizobium/Agrobacterium group</taxon>
        <taxon>Rhizobium</taxon>
    </lineage>
</organism>
<keyword evidence="2" id="KW-1185">Reference proteome</keyword>